<proteinExistence type="predicted"/>
<dbReference type="RefSeq" id="WP_192508247.1">
    <property type="nucleotide sequence ID" value="NZ_AQGV01000012.1"/>
</dbReference>
<comment type="caution">
    <text evidence="1">The sequence shown here is derived from an EMBL/GenBank/DDBJ whole genome shotgun (WGS) entry which is preliminary data.</text>
</comment>
<dbReference type="EMBL" id="AQGV01000012">
    <property type="protein sequence ID" value="MBE0369061.1"/>
    <property type="molecule type" value="Genomic_DNA"/>
</dbReference>
<sequence length="224" mass="26180">MKLFHFLSEEYALKALKDQRLKVSRFSDFNDPFELTSMTLDDKFNRTVINENKKKIDNLFRVLCCSASWNSPLLWGHYGDKHKGVALELEVPSEAAEAIRYRESRENVDLEKLFSQKDNEAKRKFFELCTTKYIEWSYEDEYRVHLMDDEFYHDSGHDFFDLEGQIVIKGIIIGAMNKTLTKSDIQQALPLGHEISVTTSRVAFKSFNIVKRKDKPTYLVKGES</sequence>
<organism evidence="1 2">
    <name type="scientific">Pseudoalteromonas aurantia 208</name>
    <dbReference type="NCBI Taxonomy" id="1314867"/>
    <lineage>
        <taxon>Bacteria</taxon>
        <taxon>Pseudomonadati</taxon>
        <taxon>Pseudomonadota</taxon>
        <taxon>Gammaproteobacteria</taxon>
        <taxon>Alteromonadales</taxon>
        <taxon>Pseudoalteromonadaceae</taxon>
        <taxon>Pseudoalteromonas</taxon>
    </lineage>
</organism>
<gene>
    <name evidence="1" type="ORF">PAUR_a2833</name>
</gene>
<evidence type="ECO:0000313" key="1">
    <source>
        <dbReference type="EMBL" id="MBE0369061.1"/>
    </source>
</evidence>
<evidence type="ECO:0000313" key="2">
    <source>
        <dbReference type="Proteomes" id="UP000615755"/>
    </source>
</evidence>
<accession>A0ABR9EDJ8</accession>
<dbReference type="Proteomes" id="UP000615755">
    <property type="component" value="Unassembled WGS sequence"/>
</dbReference>
<name>A0ABR9EDJ8_9GAMM</name>
<evidence type="ECO:0008006" key="3">
    <source>
        <dbReference type="Google" id="ProtNLM"/>
    </source>
</evidence>
<protein>
    <recommendedName>
        <fullName evidence="3">DUF2971 domain-containing protein</fullName>
    </recommendedName>
</protein>
<reference evidence="1 2" key="1">
    <citation type="submission" date="2015-03" db="EMBL/GenBank/DDBJ databases">
        <title>Genome sequence of Pseudoalteromonas aurantia.</title>
        <authorList>
            <person name="Xie B.-B."/>
            <person name="Rong J.-C."/>
            <person name="Qin Q.-L."/>
            <person name="Zhang Y.-Z."/>
        </authorList>
    </citation>
    <scope>NUCLEOTIDE SEQUENCE [LARGE SCALE GENOMIC DNA]</scope>
    <source>
        <strain evidence="1 2">208</strain>
    </source>
</reference>
<keyword evidence="2" id="KW-1185">Reference proteome</keyword>